<dbReference type="PANTHER" id="PTHR11607">
    <property type="entry name" value="ALPHA-MANNOSIDASE"/>
    <property type="match status" value="1"/>
</dbReference>
<keyword evidence="6" id="KW-0378">Hydrolase</keyword>
<evidence type="ECO:0000259" key="10">
    <source>
        <dbReference type="SMART" id="SM00872"/>
    </source>
</evidence>
<dbReference type="GO" id="GO:0030246">
    <property type="term" value="F:carbohydrate binding"/>
    <property type="evidence" value="ECO:0007669"/>
    <property type="project" value="InterPro"/>
</dbReference>
<evidence type="ECO:0000256" key="2">
    <source>
        <dbReference type="ARBA" id="ARBA00001947"/>
    </source>
</evidence>
<accession>A0A151ZCC4</accession>
<evidence type="ECO:0000256" key="5">
    <source>
        <dbReference type="ARBA" id="ARBA00022723"/>
    </source>
</evidence>
<dbReference type="EMBL" id="LODT01000034">
    <property type="protein sequence ID" value="KYQ91603.1"/>
    <property type="molecule type" value="Genomic_DNA"/>
</dbReference>
<comment type="catalytic activity">
    <reaction evidence="1">
        <text>Hydrolysis of terminal, non-reducing alpha-D-mannose residues in alpha-D-mannosides.</text>
        <dbReference type="EC" id="3.2.1.24"/>
    </reaction>
</comment>
<reference evidence="11 12" key="1">
    <citation type="submission" date="2015-12" db="EMBL/GenBank/DDBJ databases">
        <title>Dictyostelia acquired genes for synthesis and detection of signals that induce cell-type specialization by lateral gene transfer from prokaryotes.</title>
        <authorList>
            <person name="Gloeckner G."/>
            <person name="Schaap P."/>
        </authorList>
    </citation>
    <scope>NUCLEOTIDE SEQUENCE [LARGE SCALE GENOMIC DNA]</scope>
    <source>
        <strain evidence="11 12">TK</strain>
    </source>
</reference>
<evidence type="ECO:0000256" key="3">
    <source>
        <dbReference type="ARBA" id="ARBA00009792"/>
    </source>
</evidence>
<evidence type="ECO:0000313" key="11">
    <source>
        <dbReference type="EMBL" id="KYQ91603.1"/>
    </source>
</evidence>
<keyword evidence="7" id="KW-0862">Zinc</keyword>
<keyword evidence="8" id="KW-0326">Glycosidase</keyword>
<feature type="signal peptide" evidence="9">
    <location>
        <begin position="1"/>
        <end position="22"/>
    </location>
</feature>
<dbReference type="SUPFAM" id="SSF74650">
    <property type="entry name" value="Galactose mutarotase-like"/>
    <property type="match status" value="1"/>
</dbReference>
<comment type="caution">
    <text evidence="11">The sequence shown here is derived from an EMBL/GenBank/DDBJ whole genome shotgun (WGS) entry which is preliminary data.</text>
</comment>
<dbReference type="Pfam" id="PF09261">
    <property type="entry name" value="Alpha-mann_mid"/>
    <property type="match status" value="1"/>
</dbReference>
<name>A0A151ZCC4_TIELA</name>
<dbReference type="Gene3D" id="2.70.98.30">
    <property type="entry name" value="Golgi alpha-mannosidase II, domain 4"/>
    <property type="match status" value="1"/>
</dbReference>
<dbReference type="InterPro" id="IPR037094">
    <property type="entry name" value="Glyco_hydro_38_cen_sf"/>
</dbReference>
<evidence type="ECO:0000256" key="8">
    <source>
        <dbReference type="ARBA" id="ARBA00023295"/>
    </source>
</evidence>
<dbReference type="InterPro" id="IPR000602">
    <property type="entry name" value="Glyco_hydro_38_N"/>
</dbReference>
<dbReference type="SMART" id="SM00872">
    <property type="entry name" value="Alpha-mann_mid"/>
    <property type="match status" value="1"/>
</dbReference>
<evidence type="ECO:0000256" key="4">
    <source>
        <dbReference type="ARBA" id="ARBA00012752"/>
    </source>
</evidence>
<feature type="chain" id="PRO_5007593142" description="alpha-mannosidase" evidence="9">
    <location>
        <begin position="23"/>
        <end position="953"/>
    </location>
</feature>
<dbReference type="InterPro" id="IPR027291">
    <property type="entry name" value="Glyco_hydro_38_N_sf"/>
</dbReference>
<dbReference type="InterPro" id="IPR011682">
    <property type="entry name" value="Glyco_hydro_38_C"/>
</dbReference>
<dbReference type="AlphaFoldDB" id="A0A151ZCC4"/>
<dbReference type="GO" id="GO:0046872">
    <property type="term" value="F:metal ion binding"/>
    <property type="evidence" value="ECO:0007669"/>
    <property type="project" value="UniProtKB-KW"/>
</dbReference>
<keyword evidence="5" id="KW-0479">Metal-binding</keyword>
<dbReference type="InterPro" id="IPR050843">
    <property type="entry name" value="Glycosyl_Hydrlase_38"/>
</dbReference>
<keyword evidence="9" id="KW-0732">Signal</keyword>
<dbReference type="Proteomes" id="UP000076078">
    <property type="component" value="Unassembled WGS sequence"/>
</dbReference>
<evidence type="ECO:0000256" key="1">
    <source>
        <dbReference type="ARBA" id="ARBA00000365"/>
    </source>
</evidence>
<dbReference type="InParanoid" id="A0A151ZCC4"/>
<dbReference type="OrthoDB" id="10261055at2759"/>
<dbReference type="GO" id="GO:0004559">
    <property type="term" value="F:alpha-mannosidase activity"/>
    <property type="evidence" value="ECO:0007669"/>
    <property type="project" value="UniProtKB-EC"/>
</dbReference>
<evidence type="ECO:0000256" key="6">
    <source>
        <dbReference type="ARBA" id="ARBA00022801"/>
    </source>
</evidence>
<dbReference type="Gene3D" id="2.60.40.1360">
    <property type="match status" value="1"/>
</dbReference>
<dbReference type="EC" id="3.2.1.24" evidence="4"/>
<dbReference type="SUPFAM" id="SSF88713">
    <property type="entry name" value="Glycoside hydrolase/deacetylase"/>
    <property type="match status" value="1"/>
</dbReference>
<dbReference type="OMA" id="WHNENKV"/>
<dbReference type="Gene3D" id="3.20.110.10">
    <property type="entry name" value="Glycoside hydrolase 38, N terminal domain"/>
    <property type="match status" value="1"/>
</dbReference>
<dbReference type="InterPro" id="IPR011330">
    <property type="entry name" value="Glyco_hydro/deAcase_b/a-brl"/>
</dbReference>
<evidence type="ECO:0000313" key="12">
    <source>
        <dbReference type="Proteomes" id="UP000076078"/>
    </source>
</evidence>
<dbReference type="CDD" id="cd00451">
    <property type="entry name" value="GH38N_AMII_euk"/>
    <property type="match status" value="1"/>
</dbReference>
<sequence length="953" mass="109790">MYKIFVLLNIIILLFYGVFVSADQDLIKIHFICHSHCDAGWLKTFEGYYTQDVNTILTHVVDAVSKNEKRRFVWSEMGFLERWWNSTTSDYRDRFTKMIKEKRIEIINGGWVMNDEANPTVDAVIRHLADGHRFITDHFGEEFLPRSGWQIDPFGHSTLSAYIQAQMGYKHIVLDRIHYKIKKQMGNNKDLQFLWRGSPDTVGAKSDILAHTLDDFYFSPEKLYFEPPGNIEYYNLERNIPDIITYANNKTAYFKSPHILFPMGGDFFFKKAESWMDRIDLIVQRFEEMYNQKKTNVKVVYSTLEQFFAETLEWHQKNNVPMNYHDYDFFPYADKVDHYWTGYYTSRPKLKGDSRTISSKLRSAEIYHSLQQKEDFGWAIKDASKNCSILQHHDAITGTARQPVVQDYFSRLYHANGGLDHLTQTSISHYVNKLAGSEIYLKAEDNSTVLDFETIGAVINGKKSVPILLTNSLNWQRNDVFSIRLDLPKNTDGASLTKCPFTLKDKDSKDALPFDCTYRDEIFLDSPGKPKKQFIQLDFYCEIPAFGGKSFIVSKEDSQESWVPSVNRVDKNTVMSTNEITLLIGDNSLISSLKMMESGKEFKVGQTLQEYSDNGGAYLFRSHSPPKPITINNSVYSASFYNGKLVKEAFVKFSDNEMVRYRIYESPSKDLNKKIHFNFIIGGKDDVQSVMLFQTDLKNKYLYSDNGLELLKRQVPNTKDEPHTNYYPSVQLSMITDDASKDTLVCAGDRSRGVASLVMGELEFALHRSLIADDDKGLVEPARDYQPVNIRTTCYFDTLSNVLKNSRRDALMVEHPLRPMLIARYKSHIQFSGLHHELPENIHILSIEKKSKSSLILRVVNIREMGSPTTFDIRNLLSEYPSASITREYDLTNIRLYNNNDISHILHSNTSIIDGTQKSISTHPPRYTPILSKTVVTLLPLEIKSFEITSNTL</sequence>
<evidence type="ECO:0000256" key="9">
    <source>
        <dbReference type="SAM" id="SignalP"/>
    </source>
</evidence>
<organism evidence="11 12">
    <name type="scientific">Tieghemostelium lacteum</name>
    <name type="common">Slime mold</name>
    <name type="synonym">Dictyostelium lacteum</name>
    <dbReference type="NCBI Taxonomy" id="361077"/>
    <lineage>
        <taxon>Eukaryota</taxon>
        <taxon>Amoebozoa</taxon>
        <taxon>Evosea</taxon>
        <taxon>Eumycetozoa</taxon>
        <taxon>Dictyostelia</taxon>
        <taxon>Dictyosteliales</taxon>
        <taxon>Raperosteliaceae</taxon>
        <taxon>Tieghemostelium</taxon>
    </lineage>
</organism>
<dbReference type="Pfam" id="PF01074">
    <property type="entry name" value="Glyco_hydro_38N"/>
    <property type="match status" value="1"/>
</dbReference>
<dbReference type="InterPro" id="IPR015341">
    <property type="entry name" value="Glyco_hydro_38_cen"/>
</dbReference>
<dbReference type="Gene3D" id="1.20.1270.50">
    <property type="entry name" value="Glycoside hydrolase family 38, central domain"/>
    <property type="match status" value="1"/>
</dbReference>
<proteinExistence type="inferred from homology"/>
<dbReference type="InterPro" id="IPR011013">
    <property type="entry name" value="Gal_mutarotase_sf_dom"/>
</dbReference>
<dbReference type="PANTHER" id="PTHR11607:SF68">
    <property type="entry name" value="ALPHA-MANNOSIDASE F"/>
    <property type="match status" value="1"/>
</dbReference>
<keyword evidence="12" id="KW-1185">Reference proteome</keyword>
<evidence type="ECO:0000256" key="7">
    <source>
        <dbReference type="ARBA" id="ARBA00022833"/>
    </source>
</evidence>
<gene>
    <name evidence="11" type="ORF">DLAC_07371</name>
</gene>
<dbReference type="GO" id="GO:0005764">
    <property type="term" value="C:lysosome"/>
    <property type="evidence" value="ECO:0007669"/>
    <property type="project" value="TreeGrafter"/>
</dbReference>
<dbReference type="SUPFAM" id="SSF88688">
    <property type="entry name" value="Families 57/38 glycoside transferase middle domain"/>
    <property type="match status" value="1"/>
</dbReference>
<dbReference type="InterPro" id="IPR028995">
    <property type="entry name" value="Glyco_hydro_57/38_cen_sf"/>
</dbReference>
<comment type="similarity">
    <text evidence="3">Belongs to the glycosyl hydrolase 38 family.</text>
</comment>
<comment type="cofactor">
    <cofactor evidence="2">
        <name>Zn(2+)</name>
        <dbReference type="ChEBI" id="CHEBI:29105"/>
    </cofactor>
</comment>
<feature type="domain" description="Glycoside hydrolase family 38 central" evidence="10">
    <location>
        <begin position="338"/>
        <end position="412"/>
    </location>
</feature>
<protein>
    <recommendedName>
        <fullName evidence="4">alpha-mannosidase</fullName>
        <ecNumber evidence="4">3.2.1.24</ecNumber>
    </recommendedName>
</protein>
<dbReference type="GO" id="GO:0006013">
    <property type="term" value="P:mannose metabolic process"/>
    <property type="evidence" value="ECO:0007669"/>
    <property type="project" value="InterPro"/>
</dbReference>
<dbReference type="Pfam" id="PF07748">
    <property type="entry name" value="Glyco_hydro_38C"/>
    <property type="match status" value="1"/>
</dbReference>